<dbReference type="Pfam" id="PF01381">
    <property type="entry name" value="HTH_3"/>
    <property type="match status" value="1"/>
</dbReference>
<protein>
    <submittedName>
        <fullName evidence="4">Helix-turn-helix domain-containing protein</fullName>
    </submittedName>
</protein>
<feature type="compositionally biased region" description="Basic and acidic residues" evidence="2">
    <location>
        <begin position="134"/>
        <end position="144"/>
    </location>
</feature>
<evidence type="ECO:0000313" key="5">
    <source>
        <dbReference type="Proteomes" id="UP001597120"/>
    </source>
</evidence>
<comment type="caution">
    <text evidence="4">The sequence shown here is derived from an EMBL/GenBank/DDBJ whole genome shotgun (WGS) entry which is preliminary data.</text>
</comment>
<evidence type="ECO:0000313" key="4">
    <source>
        <dbReference type="EMBL" id="MFD0869955.1"/>
    </source>
</evidence>
<dbReference type="PANTHER" id="PTHR46797">
    <property type="entry name" value="HTH-TYPE TRANSCRIPTIONAL REGULATOR"/>
    <property type="match status" value="1"/>
</dbReference>
<proteinExistence type="predicted"/>
<feature type="region of interest" description="Disordered" evidence="2">
    <location>
        <begin position="126"/>
        <end position="150"/>
    </location>
</feature>
<dbReference type="SMART" id="SM00530">
    <property type="entry name" value="HTH_XRE"/>
    <property type="match status" value="1"/>
</dbReference>
<dbReference type="RefSeq" id="WP_379288428.1">
    <property type="nucleotide sequence ID" value="NZ_JBHTIU010000039.1"/>
</dbReference>
<dbReference type="InterPro" id="IPR050807">
    <property type="entry name" value="TransReg_Diox_bact_type"/>
</dbReference>
<evidence type="ECO:0000256" key="2">
    <source>
        <dbReference type="SAM" id="MobiDB-lite"/>
    </source>
</evidence>
<dbReference type="SUPFAM" id="SSF47413">
    <property type="entry name" value="lambda repressor-like DNA-binding domains"/>
    <property type="match status" value="1"/>
</dbReference>
<dbReference type="CDD" id="cd00093">
    <property type="entry name" value="HTH_XRE"/>
    <property type="match status" value="1"/>
</dbReference>
<dbReference type="Gene3D" id="1.10.260.40">
    <property type="entry name" value="lambda repressor-like DNA-binding domains"/>
    <property type="match status" value="1"/>
</dbReference>
<keyword evidence="1" id="KW-0238">DNA-binding</keyword>
<dbReference type="InterPro" id="IPR010982">
    <property type="entry name" value="Lambda_DNA-bd_dom_sf"/>
</dbReference>
<dbReference type="Proteomes" id="UP001597120">
    <property type="component" value="Unassembled WGS sequence"/>
</dbReference>
<name>A0ABW3D8Y5_9BACL</name>
<dbReference type="EMBL" id="JBHTIU010000039">
    <property type="protein sequence ID" value="MFD0869955.1"/>
    <property type="molecule type" value="Genomic_DNA"/>
</dbReference>
<accession>A0ABW3D8Y5</accession>
<evidence type="ECO:0000256" key="1">
    <source>
        <dbReference type="ARBA" id="ARBA00023125"/>
    </source>
</evidence>
<feature type="domain" description="HTH cro/C1-type" evidence="3">
    <location>
        <begin position="6"/>
        <end position="61"/>
    </location>
</feature>
<dbReference type="PANTHER" id="PTHR46797:SF1">
    <property type="entry name" value="METHYLPHOSPHONATE SYNTHASE"/>
    <property type="match status" value="1"/>
</dbReference>
<dbReference type="PROSITE" id="PS50943">
    <property type="entry name" value="HTH_CROC1"/>
    <property type="match status" value="1"/>
</dbReference>
<evidence type="ECO:0000259" key="3">
    <source>
        <dbReference type="PROSITE" id="PS50943"/>
    </source>
</evidence>
<sequence>MFYDKLRQMRKRKGFTIREVADRSGVSPSYISQIENGQRGIPSPEILLKLSAGLNTSYAVLMQEAGYLQPETELVPPPQAPVNLRRFIRENELEFDGILLSPEDKEWIERILSALFWKEKRARAEQEQAASADAGKHVQDRDGVPDGTSE</sequence>
<dbReference type="InterPro" id="IPR001387">
    <property type="entry name" value="Cro/C1-type_HTH"/>
</dbReference>
<organism evidence="4 5">
    <name type="scientific">Paenibacillus residui</name>
    <dbReference type="NCBI Taxonomy" id="629724"/>
    <lineage>
        <taxon>Bacteria</taxon>
        <taxon>Bacillati</taxon>
        <taxon>Bacillota</taxon>
        <taxon>Bacilli</taxon>
        <taxon>Bacillales</taxon>
        <taxon>Paenibacillaceae</taxon>
        <taxon>Paenibacillus</taxon>
    </lineage>
</organism>
<reference evidence="5" key="1">
    <citation type="journal article" date="2019" name="Int. J. Syst. Evol. Microbiol.">
        <title>The Global Catalogue of Microorganisms (GCM) 10K type strain sequencing project: providing services to taxonomists for standard genome sequencing and annotation.</title>
        <authorList>
            <consortium name="The Broad Institute Genomics Platform"/>
            <consortium name="The Broad Institute Genome Sequencing Center for Infectious Disease"/>
            <person name="Wu L."/>
            <person name="Ma J."/>
        </authorList>
    </citation>
    <scope>NUCLEOTIDE SEQUENCE [LARGE SCALE GENOMIC DNA]</scope>
    <source>
        <strain evidence="5">CCUG 57263</strain>
    </source>
</reference>
<keyword evidence="5" id="KW-1185">Reference proteome</keyword>
<gene>
    <name evidence="4" type="ORF">ACFQ03_12410</name>
</gene>